<proteinExistence type="predicted"/>
<accession>A0A0C6FJS9</accession>
<sequence length="524" mass="56210">MDATVTAADGWEPILAAALLGAERAPTAPPGPLADLITEPDPGAALLARLAAGGLNHLAGLDLAPDAMAPLAPREPAGRDCPPAAAMRLYGLLGGGHAARERLGEWFDLAAAARMRPPAWLHQALMLQGRSLPEAARAVVGPELAWLAGACGEAPEDESDEAPDDWTAGSLAERRAAFAAFRARDPDGARAALEPVFRKEKAEMREALVGALATGLSPADEPFLEACLDDRAGGVREAAQRLLPHLPGSLYASRMAMRAATALVIETKTRLLRSATHDLVVTLPEDSPTLARDGVTPNQWEQRGGGIRAGLLRDILARTPLRAFASHPPRLWLELALRGEWSEPILTGLFETIARERDPDWTRAAIDLLAEACEGKVAGVRRTNELIGRWVRAVDLLPDAEWEAAVTELIRARKIEVVLAMLGSGPEAFSEGFSAALVDWLAFVTRGSDDLRRDLAKPWVIGRLGERLWPSDDVAASAAALAARLPEQEGDRLRPQVTALSETLDLRVAMRREFETPTEETARG</sequence>
<reference evidence="2" key="2">
    <citation type="submission" date="2015-01" db="EMBL/GenBank/DDBJ databases">
        <title>Complete genome sequence of Methylobacterium aquaticum strain 22A.</title>
        <authorList>
            <person name="Tani A."/>
            <person name="Ogura Y."/>
            <person name="Hayashi T."/>
        </authorList>
    </citation>
    <scope>NUCLEOTIDE SEQUENCE [LARGE SCALE GENOMIC DNA]</scope>
    <source>
        <strain evidence="2">MA-22A</strain>
    </source>
</reference>
<organism evidence="1 2">
    <name type="scientific">Methylobacterium aquaticum</name>
    <dbReference type="NCBI Taxonomy" id="270351"/>
    <lineage>
        <taxon>Bacteria</taxon>
        <taxon>Pseudomonadati</taxon>
        <taxon>Pseudomonadota</taxon>
        <taxon>Alphaproteobacteria</taxon>
        <taxon>Hyphomicrobiales</taxon>
        <taxon>Methylobacteriaceae</taxon>
        <taxon>Methylobacterium</taxon>
    </lineage>
</organism>
<dbReference type="STRING" id="270351.Maq22A_c21295"/>
<name>A0A0C6FJS9_9HYPH</name>
<dbReference type="PATRIC" id="fig|270351.10.peg.4117"/>
<gene>
    <name evidence="1" type="ORF">Maq22A_c21295</name>
</gene>
<dbReference type="AlphaFoldDB" id="A0A0C6FJS9"/>
<dbReference type="EMBL" id="AP014704">
    <property type="protein sequence ID" value="BAQ47282.1"/>
    <property type="molecule type" value="Genomic_DNA"/>
</dbReference>
<dbReference type="Proteomes" id="UP000061432">
    <property type="component" value="Chromosome"/>
</dbReference>
<protein>
    <submittedName>
        <fullName evidence="1">Uncharacterized protein</fullName>
    </submittedName>
</protein>
<dbReference type="OrthoDB" id="262508at2"/>
<evidence type="ECO:0000313" key="1">
    <source>
        <dbReference type="EMBL" id="BAQ47282.1"/>
    </source>
</evidence>
<dbReference type="Pfam" id="PF18944">
    <property type="entry name" value="DUF5691"/>
    <property type="match status" value="1"/>
</dbReference>
<dbReference type="InterPro" id="IPR043746">
    <property type="entry name" value="DUF5691"/>
</dbReference>
<dbReference type="RefSeq" id="WP_060848260.1">
    <property type="nucleotide sequence ID" value="NZ_AP014704.1"/>
</dbReference>
<reference evidence="1 2" key="1">
    <citation type="journal article" date="2015" name="Genome Announc.">
        <title>Complete Genome Sequence of Methylobacterium aquaticum Strain 22A, Isolated from Racomitrium japonicum Moss.</title>
        <authorList>
            <person name="Tani A."/>
            <person name="Ogura Y."/>
            <person name="Hayashi T."/>
            <person name="Kimbara K."/>
        </authorList>
    </citation>
    <scope>NUCLEOTIDE SEQUENCE [LARGE SCALE GENOMIC DNA]</scope>
    <source>
        <strain evidence="1 2">MA-22A</strain>
    </source>
</reference>
<dbReference type="KEGG" id="maqu:Maq22A_c21295"/>
<evidence type="ECO:0000313" key="2">
    <source>
        <dbReference type="Proteomes" id="UP000061432"/>
    </source>
</evidence>